<sequence>MRFYRKDGRQLGSFRALTAMCPSLKNFRTTSLLVLAALHKVTQLRVSAYVQSQGCLPKSSVHIVPDNVGSHTRHENDCELILKPQVNNKHRKISFTPVTIPNISGYRMKLSQYRFLSNLEEVRKNPGFNWKQDGCLLITQQDGQIVGILNWPITGNSFCISSSSHKDQEGVKNLGKNFNQFQVGQLIRHEMINIYLTEAAFVVGLGCQSNQNIIEKISLNSSDNN</sequence>
<dbReference type="AlphaFoldDB" id="A0A5J4UN09"/>
<dbReference type="EMBL" id="SNRW01014427">
    <property type="protein sequence ID" value="KAA6371472.1"/>
    <property type="molecule type" value="Genomic_DNA"/>
</dbReference>
<reference evidence="1 2" key="1">
    <citation type="submission" date="2019-03" db="EMBL/GenBank/DDBJ databases">
        <title>Single cell metagenomics reveals metabolic interactions within the superorganism composed of flagellate Streblomastix strix and complex community of Bacteroidetes bacteria on its surface.</title>
        <authorList>
            <person name="Treitli S.C."/>
            <person name="Kolisko M."/>
            <person name="Husnik F."/>
            <person name="Keeling P."/>
            <person name="Hampl V."/>
        </authorList>
    </citation>
    <scope>NUCLEOTIDE SEQUENCE [LARGE SCALE GENOMIC DNA]</scope>
    <source>
        <strain evidence="1">ST1C</strain>
    </source>
</reference>
<gene>
    <name evidence="1" type="ORF">EZS28_033002</name>
</gene>
<accession>A0A5J4UN09</accession>
<evidence type="ECO:0000313" key="1">
    <source>
        <dbReference type="EMBL" id="KAA6371472.1"/>
    </source>
</evidence>
<comment type="caution">
    <text evidence="1">The sequence shown here is derived from an EMBL/GenBank/DDBJ whole genome shotgun (WGS) entry which is preliminary data.</text>
</comment>
<name>A0A5J4UN09_9EUKA</name>
<dbReference type="Proteomes" id="UP000324800">
    <property type="component" value="Unassembled WGS sequence"/>
</dbReference>
<organism evidence="1 2">
    <name type="scientific">Streblomastix strix</name>
    <dbReference type="NCBI Taxonomy" id="222440"/>
    <lineage>
        <taxon>Eukaryota</taxon>
        <taxon>Metamonada</taxon>
        <taxon>Preaxostyla</taxon>
        <taxon>Oxymonadida</taxon>
        <taxon>Streblomastigidae</taxon>
        <taxon>Streblomastix</taxon>
    </lineage>
</organism>
<proteinExistence type="predicted"/>
<protein>
    <submittedName>
        <fullName evidence="1">Uncharacterized protein</fullName>
    </submittedName>
</protein>
<evidence type="ECO:0000313" key="2">
    <source>
        <dbReference type="Proteomes" id="UP000324800"/>
    </source>
</evidence>